<keyword evidence="5" id="KW-0804">Transcription</keyword>
<comment type="similarity">
    <text evidence="1">Belongs to the sigma-70 factor family. ECF subfamily.</text>
</comment>
<keyword evidence="4" id="KW-0238">DNA-binding</keyword>
<dbReference type="Pfam" id="PF04542">
    <property type="entry name" value="Sigma70_r2"/>
    <property type="match status" value="1"/>
</dbReference>
<dbReference type="InterPro" id="IPR036388">
    <property type="entry name" value="WH-like_DNA-bd_sf"/>
</dbReference>
<dbReference type="InterPro" id="IPR014284">
    <property type="entry name" value="RNA_pol_sigma-70_dom"/>
</dbReference>
<keyword evidence="2" id="KW-0805">Transcription regulation</keyword>
<dbReference type="InterPro" id="IPR013325">
    <property type="entry name" value="RNA_pol_sigma_r2"/>
</dbReference>
<dbReference type="SUPFAM" id="SSF88659">
    <property type="entry name" value="Sigma3 and sigma4 domains of RNA polymerase sigma factors"/>
    <property type="match status" value="1"/>
</dbReference>
<dbReference type="RefSeq" id="WP_106931286.1">
    <property type="nucleotide sequence ID" value="NZ_PYFT01000001.1"/>
</dbReference>
<evidence type="ECO:0000256" key="2">
    <source>
        <dbReference type="ARBA" id="ARBA00023015"/>
    </source>
</evidence>
<evidence type="ECO:0000313" key="8">
    <source>
        <dbReference type="EMBL" id="PSR55108.1"/>
    </source>
</evidence>
<dbReference type="SUPFAM" id="SSF88946">
    <property type="entry name" value="Sigma2 domain of RNA polymerase sigma factors"/>
    <property type="match status" value="1"/>
</dbReference>
<gene>
    <name evidence="8" type="ORF">AHMF7605_17155</name>
</gene>
<evidence type="ECO:0000256" key="3">
    <source>
        <dbReference type="ARBA" id="ARBA00023082"/>
    </source>
</evidence>
<dbReference type="PANTHER" id="PTHR43133">
    <property type="entry name" value="RNA POLYMERASE ECF-TYPE SIGMA FACTO"/>
    <property type="match status" value="1"/>
</dbReference>
<name>A0A2T2YI06_9BACT</name>
<dbReference type="GO" id="GO:0016987">
    <property type="term" value="F:sigma factor activity"/>
    <property type="evidence" value="ECO:0007669"/>
    <property type="project" value="UniProtKB-KW"/>
</dbReference>
<evidence type="ECO:0000256" key="5">
    <source>
        <dbReference type="ARBA" id="ARBA00023163"/>
    </source>
</evidence>
<dbReference type="OrthoDB" id="1116873at2"/>
<reference evidence="8 9" key="1">
    <citation type="submission" date="2018-03" db="EMBL/GenBank/DDBJ databases">
        <title>Adhaeribacter sp. HMF7605 Genome sequencing and assembly.</title>
        <authorList>
            <person name="Kang H."/>
            <person name="Kang J."/>
            <person name="Cha I."/>
            <person name="Kim H."/>
            <person name="Joh K."/>
        </authorList>
    </citation>
    <scope>NUCLEOTIDE SEQUENCE [LARGE SCALE GENOMIC DNA]</scope>
    <source>
        <strain evidence="8 9">HMF7605</strain>
    </source>
</reference>
<protein>
    <submittedName>
        <fullName evidence="8">RNA polymerase subunit sigma-24</fullName>
    </submittedName>
</protein>
<evidence type="ECO:0000259" key="7">
    <source>
        <dbReference type="Pfam" id="PF08281"/>
    </source>
</evidence>
<comment type="caution">
    <text evidence="8">The sequence shown here is derived from an EMBL/GenBank/DDBJ whole genome shotgun (WGS) entry which is preliminary data.</text>
</comment>
<keyword evidence="9" id="KW-1185">Reference proteome</keyword>
<dbReference type="CDD" id="cd06171">
    <property type="entry name" value="Sigma70_r4"/>
    <property type="match status" value="1"/>
</dbReference>
<dbReference type="Proteomes" id="UP000240357">
    <property type="component" value="Unassembled WGS sequence"/>
</dbReference>
<keyword evidence="3" id="KW-0731">Sigma factor</keyword>
<dbReference type="Gene3D" id="1.10.1740.10">
    <property type="match status" value="1"/>
</dbReference>
<dbReference type="InterPro" id="IPR007627">
    <property type="entry name" value="RNA_pol_sigma70_r2"/>
</dbReference>
<feature type="domain" description="RNA polymerase sigma factor 70 region 4 type 2" evidence="7">
    <location>
        <begin position="135"/>
        <end position="187"/>
    </location>
</feature>
<sequence length="198" mass="23532">MFLKFFSKNSQPPNDLELVQRYQETGDLAYVGELFERYTEMVYLICRKYLPDEDASKDATMQIFEQLIENLKKHQVTNFKSWLHSTAKNHCLMQLRAQKSKPTISLDADPILSMQLNPHLHLGNNEVENQEQDWQLLEKAMAELPPEQRFCLELFYLQEKSYQQIAEQTGYDLNRVRSYIQNGRRNMKIYVEKHHDPT</sequence>
<dbReference type="InterPro" id="IPR039425">
    <property type="entry name" value="RNA_pol_sigma-70-like"/>
</dbReference>
<dbReference type="GO" id="GO:0006352">
    <property type="term" value="P:DNA-templated transcription initiation"/>
    <property type="evidence" value="ECO:0007669"/>
    <property type="project" value="InterPro"/>
</dbReference>
<evidence type="ECO:0000256" key="1">
    <source>
        <dbReference type="ARBA" id="ARBA00010641"/>
    </source>
</evidence>
<evidence type="ECO:0000313" key="9">
    <source>
        <dbReference type="Proteomes" id="UP000240357"/>
    </source>
</evidence>
<organism evidence="8 9">
    <name type="scientific">Adhaeribacter arboris</name>
    <dbReference type="NCBI Taxonomy" id="2072846"/>
    <lineage>
        <taxon>Bacteria</taxon>
        <taxon>Pseudomonadati</taxon>
        <taxon>Bacteroidota</taxon>
        <taxon>Cytophagia</taxon>
        <taxon>Cytophagales</taxon>
        <taxon>Hymenobacteraceae</taxon>
        <taxon>Adhaeribacter</taxon>
    </lineage>
</organism>
<dbReference type="Pfam" id="PF08281">
    <property type="entry name" value="Sigma70_r4_2"/>
    <property type="match status" value="1"/>
</dbReference>
<dbReference type="NCBIfam" id="TIGR02937">
    <property type="entry name" value="sigma70-ECF"/>
    <property type="match status" value="1"/>
</dbReference>
<dbReference type="PANTHER" id="PTHR43133:SF8">
    <property type="entry name" value="RNA POLYMERASE SIGMA FACTOR HI_1459-RELATED"/>
    <property type="match status" value="1"/>
</dbReference>
<evidence type="ECO:0000256" key="4">
    <source>
        <dbReference type="ARBA" id="ARBA00023125"/>
    </source>
</evidence>
<dbReference type="GO" id="GO:0003677">
    <property type="term" value="F:DNA binding"/>
    <property type="evidence" value="ECO:0007669"/>
    <property type="project" value="UniProtKB-KW"/>
</dbReference>
<proteinExistence type="inferred from homology"/>
<dbReference type="Gene3D" id="1.10.10.10">
    <property type="entry name" value="Winged helix-like DNA-binding domain superfamily/Winged helix DNA-binding domain"/>
    <property type="match status" value="1"/>
</dbReference>
<accession>A0A2T2YI06</accession>
<dbReference type="AlphaFoldDB" id="A0A2T2YI06"/>
<dbReference type="EMBL" id="PYFT01000001">
    <property type="protein sequence ID" value="PSR55108.1"/>
    <property type="molecule type" value="Genomic_DNA"/>
</dbReference>
<feature type="domain" description="RNA polymerase sigma-70 region 2" evidence="6">
    <location>
        <begin position="34"/>
        <end position="99"/>
    </location>
</feature>
<dbReference type="InterPro" id="IPR013249">
    <property type="entry name" value="RNA_pol_sigma70_r4_t2"/>
</dbReference>
<dbReference type="InterPro" id="IPR013324">
    <property type="entry name" value="RNA_pol_sigma_r3/r4-like"/>
</dbReference>
<evidence type="ECO:0000259" key="6">
    <source>
        <dbReference type="Pfam" id="PF04542"/>
    </source>
</evidence>